<dbReference type="AlphaFoldDB" id="A0A2L1U3U0"/>
<name>A0A2L1U3U0_9BACL</name>
<accession>A0A2L1U3U0</accession>
<proteinExistence type="predicted"/>
<reference evidence="4" key="1">
    <citation type="submission" date="2017-02" db="EMBL/GenBank/DDBJ databases">
        <title>Delineation of Paenibacillus larvae strains originating from foulbrood outbreaks.</title>
        <authorList>
            <person name="Beims H."/>
            <person name="Bunk B."/>
            <person name="Sproeer C."/>
            <person name="Mohr K.I."/>
            <person name="Pradella S."/>
            <person name="Guenther G."/>
            <person name="Rohde M."/>
            <person name="von der Ohe W."/>
            <person name="Steinert M."/>
        </authorList>
    </citation>
    <scope>NUCLEOTIDE SEQUENCE [LARGE SCALE GENOMIC DNA]</scope>
    <source>
        <strain evidence="4">Eric_III</strain>
    </source>
</reference>
<dbReference type="EMBL" id="CP019655">
    <property type="protein sequence ID" value="AVF27580.1"/>
    <property type="molecule type" value="Genomic_DNA"/>
</dbReference>
<evidence type="ECO:0000256" key="1">
    <source>
        <dbReference type="SAM" id="Phobius"/>
    </source>
</evidence>
<organism evidence="3 4">
    <name type="scientific">Paenibacillus larvae subsp. larvae</name>
    <dbReference type="NCBI Taxonomy" id="147375"/>
    <lineage>
        <taxon>Bacteria</taxon>
        <taxon>Bacillati</taxon>
        <taxon>Bacillota</taxon>
        <taxon>Bacilli</taxon>
        <taxon>Bacillales</taxon>
        <taxon>Paenibacillaceae</taxon>
        <taxon>Paenibacillus</taxon>
    </lineage>
</organism>
<keyword evidence="1" id="KW-0812">Transmembrane</keyword>
<evidence type="ECO:0000313" key="3">
    <source>
        <dbReference type="EMBL" id="AVF27580.1"/>
    </source>
</evidence>
<dbReference type="EMBL" id="CP019655">
    <property type="protein sequence ID" value="AVF27097.1"/>
    <property type="molecule type" value="Genomic_DNA"/>
</dbReference>
<evidence type="ECO:0000313" key="2">
    <source>
        <dbReference type="EMBL" id="AVF27097.1"/>
    </source>
</evidence>
<keyword evidence="1" id="KW-1133">Transmembrane helix</keyword>
<protein>
    <submittedName>
        <fullName evidence="3">Uncharacterized protein</fullName>
    </submittedName>
</protein>
<sequence>MSCAKRCSFLFLNKGVGGVDFMTVVRYICMIFFGLSSAYHSGVSYNKYQANDVFRAIYHILLALFWIAMFFTQIVVSK</sequence>
<keyword evidence="1" id="KW-0472">Membrane</keyword>
<evidence type="ECO:0000313" key="4">
    <source>
        <dbReference type="Proteomes" id="UP000239833"/>
    </source>
</evidence>
<gene>
    <name evidence="2" type="ORF">ERICIII_02970</name>
    <name evidence="3" type="ORF">ERICIII_03470</name>
</gene>
<reference evidence="3" key="2">
    <citation type="journal article" date="2020" name="Int. J. Med. Microbiol.">
        <title>Discovery of Paenibacillus larvae ERIC V: Phenotypic and genomic comparison to genotypes ERIC I-IV reveal different inventories of virulence factors which correlate with epidemiological prevalences of American Foulbrood.</title>
        <authorList>
            <person name="Beims H."/>
            <person name="Bunk B."/>
            <person name="Erler S."/>
            <person name="Mohr K.I."/>
            <person name="Sproer C."/>
            <person name="Pradella S."/>
            <person name="Gunther G."/>
            <person name="Rohde M."/>
            <person name="von der Ohe W."/>
            <person name="Steinert M."/>
        </authorList>
    </citation>
    <scope>NUCLEOTIDE SEQUENCE</scope>
    <source>
        <strain evidence="3">Eric_III</strain>
    </source>
</reference>
<feature type="transmembrane region" description="Helical" evidence="1">
    <location>
        <begin position="56"/>
        <end position="76"/>
    </location>
</feature>
<dbReference type="Proteomes" id="UP000239833">
    <property type="component" value="Chromosome"/>
</dbReference>
<feature type="transmembrane region" description="Helical" evidence="1">
    <location>
        <begin position="12"/>
        <end position="36"/>
    </location>
</feature>